<dbReference type="Proteomes" id="UP001652622">
    <property type="component" value="Unplaced"/>
</dbReference>
<evidence type="ECO:0000256" key="4">
    <source>
        <dbReference type="ARBA" id="ARBA00022842"/>
    </source>
</evidence>
<evidence type="ECO:0000259" key="5">
    <source>
        <dbReference type="PROSITE" id="PS51462"/>
    </source>
</evidence>
<dbReference type="SUPFAM" id="SSF55811">
    <property type="entry name" value="Nudix"/>
    <property type="match status" value="1"/>
</dbReference>
<keyword evidence="3" id="KW-0378">Hydrolase</keyword>
<dbReference type="PROSITE" id="PS51462">
    <property type="entry name" value="NUDIX"/>
    <property type="match status" value="1"/>
</dbReference>
<reference evidence="7" key="1">
    <citation type="submission" date="2025-08" db="UniProtKB">
        <authorList>
            <consortium name="RefSeq"/>
        </authorList>
    </citation>
    <scope>IDENTIFICATION</scope>
    <source>
        <tissue evidence="7">Blood</tissue>
    </source>
</reference>
<evidence type="ECO:0000256" key="2">
    <source>
        <dbReference type="ARBA" id="ARBA00022723"/>
    </source>
</evidence>
<evidence type="ECO:0000313" key="7">
    <source>
        <dbReference type="RefSeq" id="XP_060538341.1"/>
    </source>
</evidence>
<protein>
    <submittedName>
        <fullName evidence="7">Uridine diphosphate glucose pyrophosphatase NUDT22</fullName>
    </submittedName>
</protein>
<name>A0ABM3YQE7_PANGU</name>
<evidence type="ECO:0000256" key="1">
    <source>
        <dbReference type="ARBA" id="ARBA00001946"/>
    </source>
</evidence>
<dbReference type="PANTHER" id="PTHR31835">
    <property type="entry name" value="URIDINE DIPHOSPHATE GLUCOSE PYROPHOSPHATASE"/>
    <property type="match status" value="1"/>
</dbReference>
<keyword evidence="6" id="KW-1185">Reference proteome</keyword>
<dbReference type="RefSeq" id="XP_060538341.1">
    <property type="nucleotide sequence ID" value="XM_060682358.1"/>
</dbReference>
<accession>A0ABM3YQE7</accession>
<gene>
    <name evidence="7" type="primary">NUDT22</name>
</gene>
<organism evidence="6 7">
    <name type="scientific">Pantherophis guttatus</name>
    <name type="common">Corn snake</name>
    <name type="synonym">Elaphe guttata</name>
    <dbReference type="NCBI Taxonomy" id="94885"/>
    <lineage>
        <taxon>Eukaryota</taxon>
        <taxon>Metazoa</taxon>
        <taxon>Chordata</taxon>
        <taxon>Craniata</taxon>
        <taxon>Vertebrata</taxon>
        <taxon>Euteleostomi</taxon>
        <taxon>Lepidosauria</taxon>
        <taxon>Squamata</taxon>
        <taxon>Bifurcata</taxon>
        <taxon>Unidentata</taxon>
        <taxon>Episquamata</taxon>
        <taxon>Toxicofera</taxon>
        <taxon>Serpentes</taxon>
        <taxon>Colubroidea</taxon>
        <taxon>Colubridae</taxon>
        <taxon>Colubrinae</taxon>
        <taxon>Pantherophis</taxon>
    </lineage>
</organism>
<dbReference type="PANTHER" id="PTHR31835:SF1">
    <property type="entry name" value="URIDINE DIPHOSPHATE GLUCOSE PYROPHOSPHATASE NUDT22"/>
    <property type="match status" value="1"/>
</dbReference>
<sequence length="353" mass="39077">MVVQATMPSFFRLPRSFTQVKANKGMPDANRWKKPAWASTDCWCQADIHPAVGGEPSRQRMDPDISLLFKCPAFGGIPESHVRVELSPLYDRNSLPTDQVQIDSVWASRCRQNPWLFDGAKFRLHSVKLDGSILTFHLGLTSYKDFVGTNLAETARQLREQGHKDFGNSQAYLAEPLGVGAMLHTADDNFVFLRRSLCVGEAPGKIDVPGGHPEPQAVLGNDASVGSLIRHQDLPGDLVVRELFSSVLREIQDEVNLQPATLSRPVLLGIVRNETTAGRCSAEFYVRCSLTSEEVKRRYALGGPEAQESVSVTFLISREDVLSMEQQGEWWSELCPSAKGAVKLYTEVLGAHQ</sequence>
<feature type="domain" description="Nudix hydrolase" evidence="5">
    <location>
        <begin position="174"/>
        <end position="339"/>
    </location>
</feature>
<dbReference type="InterPro" id="IPR015797">
    <property type="entry name" value="NUDIX_hydrolase-like_dom_sf"/>
</dbReference>
<dbReference type="GeneID" id="117672328"/>
<proteinExistence type="predicted"/>
<keyword evidence="4" id="KW-0460">Magnesium</keyword>
<dbReference type="Gene3D" id="3.90.79.10">
    <property type="entry name" value="Nucleoside Triphosphate Pyrophosphohydrolase"/>
    <property type="match status" value="1"/>
</dbReference>
<evidence type="ECO:0000313" key="6">
    <source>
        <dbReference type="Proteomes" id="UP001652622"/>
    </source>
</evidence>
<comment type="cofactor">
    <cofactor evidence="1">
        <name>Mg(2+)</name>
        <dbReference type="ChEBI" id="CHEBI:18420"/>
    </cofactor>
</comment>
<keyword evidence="2" id="KW-0479">Metal-binding</keyword>
<dbReference type="InterPro" id="IPR055295">
    <property type="entry name" value="NUDT22/NUDT9-like"/>
</dbReference>
<evidence type="ECO:0000256" key="3">
    <source>
        <dbReference type="ARBA" id="ARBA00022801"/>
    </source>
</evidence>
<dbReference type="InterPro" id="IPR000086">
    <property type="entry name" value="NUDIX_hydrolase_dom"/>
</dbReference>